<gene>
    <name evidence="1" type="ORF">CK510_30715</name>
</gene>
<dbReference type="EMBL" id="NTFS01000791">
    <property type="protein sequence ID" value="PAX45649.1"/>
    <property type="molecule type" value="Genomic_DNA"/>
</dbReference>
<proteinExistence type="predicted"/>
<protein>
    <recommendedName>
        <fullName evidence="3">TIGR04255 family protein</fullName>
    </recommendedName>
</protein>
<dbReference type="AlphaFoldDB" id="A0A2A2TAC0"/>
<evidence type="ECO:0000313" key="1">
    <source>
        <dbReference type="EMBL" id="PAX45649.1"/>
    </source>
</evidence>
<organism evidence="1 2">
    <name type="scientific">Brunnivagina elsteri CCALA 953</name>
    <dbReference type="NCBI Taxonomy" id="987040"/>
    <lineage>
        <taxon>Bacteria</taxon>
        <taxon>Bacillati</taxon>
        <taxon>Cyanobacteriota</taxon>
        <taxon>Cyanophyceae</taxon>
        <taxon>Nostocales</taxon>
        <taxon>Calotrichaceae</taxon>
        <taxon>Brunnivagina</taxon>
    </lineage>
</organism>
<sequence>MSKGLEIQELAIAITAKNLNPTVINSDFFKYAGIVPADWELAKQPIYTNTLVQILFNNGLGIIAQPNRITIAEVIGAKNYQDVKVAEIACQLVEKLSQVEYQSVGINPRGFVTFDSESGSYEYLCNNLLSPGSWQEFGEGKMNAALQLAYPLKQGQLNLGINQANIQFPEQVVPAILFSGNFNYSLTGDTQGERVQDLQQLVQNWQESINMFEKLITEKFLPSVTQTNVSVFPEMALSF</sequence>
<evidence type="ECO:0008006" key="3">
    <source>
        <dbReference type="Google" id="ProtNLM"/>
    </source>
</evidence>
<evidence type="ECO:0000313" key="2">
    <source>
        <dbReference type="Proteomes" id="UP000218238"/>
    </source>
</evidence>
<accession>A0A2A2TAC0</accession>
<keyword evidence="2" id="KW-1185">Reference proteome</keyword>
<comment type="caution">
    <text evidence="1">The sequence shown here is derived from an EMBL/GenBank/DDBJ whole genome shotgun (WGS) entry which is preliminary data.</text>
</comment>
<reference evidence="1" key="1">
    <citation type="submission" date="2017-08" db="EMBL/GenBank/DDBJ databases">
        <title>Draft genome sequence of filamentous cyanobacterium Calothrix elsteri CCALA 953.</title>
        <authorList>
            <person name="Gagunashvili A.N."/>
            <person name="Elster J."/>
            <person name="Andresson O.S."/>
        </authorList>
    </citation>
    <scope>NUCLEOTIDE SEQUENCE [LARGE SCALE GENOMIC DNA]</scope>
    <source>
        <strain evidence="1">CCALA 953</strain>
    </source>
</reference>
<dbReference type="Proteomes" id="UP000218238">
    <property type="component" value="Unassembled WGS sequence"/>
</dbReference>
<name>A0A2A2TAC0_9CYAN</name>
<dbReference type="OrthoDB" id="570991at2"/>